<protein>
    <submittedName>
        <fullName evidence="3">N-acetylmuramic acid 6-phosphate etherase</fullName>
        <ecNumber evidence="3">4.2.1.126</ecNumber>
    </submittedName>
</protein>
<reference evidence="4" key="1">
    <citation type="submission" date="2020-01" db="EMBL/GenBank/DDBJ databases">
        <title>Sphingomonas sp. strain CSW-10.</title>
        <authorList>
            <person name="Chen W.-M."/>
        </authorList>
    </citation>
    <scope>NUCLEOTIDE SEQUENCE [LARGE SCALE GENOMIC DNA]</scope>
    <source>
        <strain evidence="4">CCP-1</strain>
    </source>
</reference>
<dbReference type="Gene3D" id="1.10.8.1080">
    <property type="match status" value="1"/>
</dbReference>
<evidence type="ECO:0000259" key="2">
    <source>
        <dbReference type="PROSITE" id="PS51464"/>
    </source>
</evidence>
<evidence type="ECO:0000313" key="3">
    <source>
        <dbReference type="EMBL" id="NBE07243.1"/>
    </source>
</evidence>
<dbReference type="PANTHER" id="PTHR10088">
    <property type="entry name" value="GLUCOKINASE REGULATORY PROTEIN"/>
    <property type="match status" value="1"/>
</dbReference>
<proteinExistence type="predicted"/>
<organism evidence="3 4">
    <name type="scientific">Paragemmobacter ruber</name>
    <dbReference type="NCBI Taxonomy" id="1985673"/>
    <lineage>
        <taxon>Bacteria</taxon>
        <taxon>Pseudomonadati</taxon>
        <taxon>Pseudomonadota</taxon>
        <taxon>Alphaproteobacteria</taxon>
        <taxon>Rhodobacterales</taxon>
        <taxon>Paracoccaceae</taxon>
        <taxon>Paragemmobacter</taxon>
    </lineage>
</organism>
<comment type="caution">
    <text evidence="3">The sequence shown here is derived from an EMBL/GenBank/DDBJ whole genome shotgun (WGS) entry which is preliminary data.</text>
</comment>
<dbReference type="SUPFAM" id="SSF53697">
    <property type="entry name" value="SIS domain"/>
    <property type="match status" value="1"/>
</dbReference>
<evidence type="ECO:0000313" key="4">
    <source>
        <dbReference type="Proteomes" id="UP001517376"/>
    </source>
</evidence>
<evidence type="ECO:0000256" key="1">
    <source>
        <dbReference type="ARBA" id="ARBA00023277"/>
    </source>
</evidence>
<dbReference type="InterPro" id="IPR046348">
    <property type="entry name" value="SIS_dom_sf"/>
</dbReference>
<dbReference type="PROSITE" id="PS51464">
    <property type="entry name" value="SIS"/>
    <property type="match status" value="1"/>
</dbReference>
<dbReference type="EMBL" id="JAAATW010000001">
    <property type="protein sequence ID" value="NBE07243.1"/>
    <property type="molecule type" value="Genomic_DNA"/>
</dbReference>
<dbReference type="InterPro" id="IPR040190">
    <property type="entry name" value="MURQ/GCKR"/>
</dbReference>
<name>A0ABW9Y3X6_9RHOB</name>
<keyword evidence="3" id="KW-0456">Lyase</keyword>
<dbReference type="InterPro" id="IPR001347">
    <property type="entry name" value="SIS_dom"/>
</dbReference>
<sequence length="306" mass="30221">MADRPTEARHPKSAGIHALPGAAALSHLLDAQLAALAMVRPAIPMIDQAATAAAASLRAGGKLAYAGAGSSGLMALADALELAGTFGIPPDRTPTLFAGGAAALLHMTGAVEDDPALAGADFQRAGLSRGDTMLCLSASGGTPYTCALAKMARDAGLTVVGLANVAGSILLQQSHISILLDTGPEVVNGSTRMGAATAQKVALNMLSVRVGILLGHVHDGYMVNVVADNAKLAQRAARIVAGIARCDMAAAQAALAQTGGAVKPAILIAAGATAAQAAAHLKNSDGAIGPALAACTTQGHQQGVSQ</sequence>
<accession>A0ABW9Y3X6</accession>
<dbReference type="Proteomes" id="UP001517376">
    <property type="component" value="Unassembled WGS sequence"/>
</dbReference>
<feature type="domain" description="SIS" evidence="2">
    <location>
        <begin position="53"/>
        <end position="216"/>
    </location>
</feature>
<gene>
    <name evidence="3" type="ORF">GU920_06830</name>
</gene>
<dbReference type="PANTHER" id="PTHR10088:SF4">
    <property type="entry name" value="GLUCOKINASE REGULATORY PROTEIN"/>
    <property type="match status" value="1"/>
</dbReference>
<dbReference type="NCBIfam" id="NF003915">
    <property type="entry name" value="PRK05441.1"/>
    <property type="match status" value="1"/>
</dbReference>
<dbReference type="Pfam" id="PF13580">
    <property type="entry name" value="SIS_2"/>
    <property type="match status" value="1"/>
</dbReference>
<dbReference type="EC" id="4.2.1.126" evidence="3"/>
<keyword evidence="1" id="KW-0119">Carbohydrate metabolism</keyword>
<keyword evidence="4" id="KW-1185">Reference proteome</keyword>
<dbReference type="RefSeq" id="WP_161766167.1">
    <property type="nucleotide sequence ID" value="NZ_JAAATW010000001.1"/>
</dbReference>
<dbReference type="GO" id="GO:0016829">
    <property type="term" value="F:lyase activity"/>
    <property type="evidence" value="ECO:0007669"/>
    <property type="project" value="UniProtKB-KW"/>
</dbReference>
<dbReference type="Gene3D" id="3.40.50.10490">
    <property type="entry name" value="Glucose-6-phosphate isomerase like protein, domain 1"/>
    <property type="match status" value="1"/>
</dbReference>